<accession>A0A6N8F8N4</accession>
<comment type="caution">
    <text evidence="3">The sequence shown here is derived from an EMBL/GenBank/DDBJ whole genome shotgun (WGS) entry which is preliminary data.</text>
</comment>
<protein>
    <recommendedName>
        <fullName evidence="5">Carboxypeptidase regulatory-like domain-containing protein</fullName>
    </recommendedName>
</protein>
<dbReference type="PROSITE" id="PS51257">
    <property type="entry name" value="PROKAR_LIPOPROTEIN"/>
    <property type="match status" value="1"/>
</dbReference>
<reference evidence="3 4" key="1">
    <citation type="submission" date="2019-11" db="EMBL/GenBank/DDBJ databases">
        <title>P. haliotis isolates from Z. marina roots.</title>
        <authorList>
            <person name="Cohen M."/>
            <person name="Jospin G."/>
            <person name="Eisen J.A."/>
            <person name="Coil D.A."/>
        </authorList>
    </citation>
    <scope>NUCLEOTIDE SEQUENCE [LARGE SCALE GENOMIC DNA]</scope>
    <source>
        <strain evidence="3 4">UCD-MCMsp1aY</strain>
    </source>
</reference>
<gene>
    <name evidence="3" type="ORF">GNP35_02390</name>
</gene>
<sequence length="754" mass="79503">MKFKKILLALSISMLTACGGGSGGTDSGSNTGGDTGSNTGGDTGGNTGGDTGGNTGGDTTTVVETAVSGKAIKGTISNGVIKVFKYIDNAPVELTSEELKDTSVSTDASGNYTFTVLDYTGPIKIEVGVSADATSPTIMLCDAPSGCGTVAFGDEVNLTTTAPDFALSSVSSVDSGTPAKLNVSPLTHIATSMLEASQEDVSLESIQQNFSKVANTFGVQGNLSELEPTSMNNGAEVAAEDNEAELRYGLINAGIAESLFSNGDLTASFNSATADIVANNGDLLVVPDGEGDFEFSMTEILDAAANTASMVAANIAADSSIENSSVIIDTLNQTQNTLENESENKELLVDEDGRTNSESEEITTGDAVDKAKAMVGDVRVFANLFDKDHASNAGIRAQGEDLIALIEDANTMVGLEGDNFTLLSTISELVADLSMRDLGNQTTFNLAEELGAQSGVTGTLVMDEDNYTFVVDASNGDSEALALNLVLALNEAGDQIQLSLMGIMETAGASLGIKDTSKVFLNLETAVTQEELESGDADTDIIGGGFELSIAIEQKASSTITNPISFEGKLAAELVMVDVPSLRSEYFDEPNYVDVQEFYIPTTEQQAVPKSVVFSGAFASAEGESFTATLALDVNELDTFAPDGIKNGVGALLEEPGIYVSVSDDENTVTWTGNDTYFLTPRSKTRTYEDLSDSDLTHNRVTGYYTEGDWIREDITEYSHVQTETEQGLILNEHRIFLPMREVRQMIILVFFIK</sequence>
<dbReference type="OrthoDB" id="6283631at2"/>
<dbReference type="RefSeq" id="WP_155694176.1">
    <property type="nucleotide sequence ID" value="NZ_WOCD01000001.1"/>
</dbReference>
<evidence type="ECO:0008006" key="5">
    <source>
        <dbReference type="Google" id="ProtNLM"/>
    </source>
</evidence>
<organism evidence="3 4">
    <name type="scientific">Psychrosphaera haliotis</name>
    <dbReference type="NCBI Taxonomy" id="555083"/>
    <lineage>
        <taxon>Bacteria</taxon>
        <taxon>Pseudomonadati</taxon>
        <taxon>Pseudomonadota</taxon>
        <taxon>Gammaproteobacteria</taxon>
        <taxon>Alteromonadales</taxon>
        <taxon>Pseudoalteromonadaceae</taxon>
        <taxon>Psychrosphaera</taxon>
    </lineage>
</organism>
<feature type="signal peptide" evidence="2">
    <location>
        <begin position="1"/>
        <end position="19"/>
    </location>
</feature>
<evidence type="ECO:0000313" key="3">
    <source>
        <dbReference type="EMBL" id="MUH71447.1"/>
    </source>
</evidence>
<dbReference type="AlphaFoldDB" id="A0A6N8F8N4"/>
<feature type="compositionally biased region" description="Gly residues" evidence="1">
    <location>
        <begin position="21"/>
        <end position="56"/>
    </location>
</feature>
<evidence type="ECO:0000256" key="1">
    <source>
        <dbReference type="SAM" id="MobiDB-lite"/>
    </source>
</evidence>
<keyword evidence="2" id="KW-0732">Signal</keyword>
<feature type="region of interest" description="Disordered" evidence="1">
    <location>
        <begin position="21"/>
        <end position="59"/>
    </location>
</feature>
<feature type="chain" id="PRO_5027090516" description="Carboxypeptidase regulatory-like domain-containing protein" evidence="2">
    <location>
        <begin position="20"/>
        <end position="754"/>
    </location>
</feature>
<name>A0A6N8F8N4_9GAMM</name>
<dbReference type="Proteomes" id="UP000439994">
    <property type="component" value="Unassembled WGS sequence"/>
</dbReference>
<dbReference type="EMBL" id="WOCD01000001">
    <property type="protein sequence ID" value="MUH71447.1"/>
    <property type="molecule type" value="Genomic_DNA"/>
</dbReference>
<keyword evidence="4" id="KW-1185">Reference proteome</keyword>
<evidence type="ECO:0000256" key="2">
    <source>
        <dbReference type="SAM" id="SignalP"/>
    </source>
</evidence>
<proteinExistence type="predicted"/>
<evidence type="ECO:0000313" key="4">
    <source>
        <dbReference type="Proteomes" id="UP000439994"/>
    </source>
</evidence>